<feature type="coiled-coil region" evidence="1">
    <location>
        <begin position="481"/>
        <end position="519"/>
    </location>
</feature>
<dbReference type="InterPro" id="IPR028933">
    <property type="entry name" value="Lebercilin_dom"/>
</dbReference>
<evidence type="ECO:0000313" key="3">
    <source>
        <dbReference type="EMBL" id="OAF70321.1"/>
    </source>
</evidence>
<dbReference type="Pfam" id="PF15619">
    <property type="entry name" value="Lebercilin"/>
    <property type="match status" value="1"/>
</dbReference>
<reference evidence="3 4" key="1">
    <citation type="submission" date="2016-04" db="EMBL/GenBank/DDBJ databases">
        <title>The genome of Intoshia linei affirms orthonectids as highly simplified spiralians.</title>
        <authorList>
            <person name="Mikhailov K.V."/>
            <person name="Slusarev G.S."/>
            <person name="Nikitin M.A."/>
            <person name="Logacheva M.D."/>
            <person name="Penin A."/>
            <person name="Aleoshin V."/>
            <person name="Panchin Y.V."/>
        </authorList>
    </citation>
    <scope>NUCLEOTIDE SEQUENCE [LARGE SCALE GENOMIC DNA]</scope>
    <source>
        <strain evidence="3">Intl2013</strain>
        <tissue evidence="3">Whole animal</tissue>
    </source>
</reference>
<gene>
    <name evidence="3" type="ORF">A3Q56_01958</name>
</gene>
<name>A0A177B9U6_9BILA</name>
<feature type="coiled-coil region" evidence="1">
    <location>
        <begin position="189"/>
        <end position="315"/>
    </location>
</feature>
<dbReference type="AlphaFoldDB" id="A0A177B9U6"/>
<evidence type="ECO:0000256" key="1">
    <source>
        <dbReference type="SAM" id="Coils"/>
    </source>
</evidence>
<keyword evidence="1" id="KW-0175">Coiled coil</keyword>
<evidence type="ECO:0000259" key="2">
    <source>
        <dbReference type="Pfam" id="PF15619"/>
    </source>
</evidence>
<keyword evidence="4" id="KW-1185">Reference proteome</keyword>
<feature type="domain" description="Lebercilin" evidence="2">
    <location>
        <begin position="180"/>
        <end position="366"/>
    </location>
</feature>
<dbReference type="Proteomes" id="UP000078046">
    <property type="component" value="Unassembled WGS sequence"/>
</dbReference>
<sequence length="598" mass="70262">MTDYNTSQESEFSFMSLEESETKLQNKKNFSKFERIVKQRNSDAEFTKEWILNNERMKIKLNNEAIDFIIGNTEKTNPEKVSTEPIKKKLNEEYDSEGCNVSIEFNNFDQDKKQCINKNLENNDTELKTIKEIISKRDKKSIIKNGKAHSTLKKRNRKYSFSLKGNKISSISEKSPLIERIEFTRKLKMNELRNKLEETNIQMDSLKQEIRDLKIQLKLETRNNVKRDNQVNKLPILYNRLLEDVQNLQNLVKKQKKEILNSKNGNKTLQIENDKLKNQVVKFEILNKEHNLQERHNLKIKNKQLEGIINKNNEEIKNLKVYGKNLVKNNEYNMMKMKNKSKKSDKIIEEMTERIKELEKDTFMKSKILNRYNIYSQAKSNISSPLQRTQSQNFLYQMDKDCYYNCEYEDAENTACCPEENVLNNCVENGEIQEHTLPVQDQDTSKVTPLEEEWKNWQKNIVDSDKEESTKSSIPISNSTNETVKNKLKEADQAFAKLLAEENIKYNSTKNEFVNLETKICVKNDIIVDNNEKYTNLKFGGYQPTIVLNNKNSCSEKVTKNDTNTEKLKDKNWNPNGKLHLQSSFEKLEDEIENIIIA</sequence>
<dbReference type="EMBL" id="LWCA01000160">
    <property type="protein sequence ID" value="OAF70321.1"/>
    <property type="molecule type" value="Genomic_DNA"/>
</dbReference>
<protein>
    <recommendedName>
        <fullName evidence="2">Lebercilin domain-containing protein</fullName>
    </recommendedName>
</protein>
<proteinExistence type="predicted"/>
<evidence type="ECO:0000313" key="4">
    <source>
        <dbReference type="Proteomes" id="UP000078046"/>
    </source>
</evidence>
<comment type="caution">
    <text evidence="3">The sequence shown here is derived from an EMBL/GenBank/DDBJ whole genome shotgun (WGS) entry which is preliminary data.</text>
</comment>
<organism evidence="3 4">
    <name type="scientific">Intoshia linei</name>
    <dbReference type="NCBI Taxonomy" id="1819745"/>
    <lineage>
        <taxon>Eukaryota</taxon>
        <taxon>Metazoa</taxon>
        <taxon>Spiralia</taxon>
        <taxon>Lophotrochozoa</taxon>
        <taxon>Mesozoa</taxon>
        <taxon>Orthonectida</taxon>
        <taxon>Rhopaluridae</taxon>
        <taxon>Intoshia</taxon>
    </lineage>
</organism>
<accession>A0A177B9U6</accession>